<keyword evidence="8 12" id="KW-0326">Glycosidase</keyword>
<evidence type="ECO:0000256" key="2">
    <source>
        <dbReference type="ARBA" id="ARBA00010141"/>
    </source>
</evidence>
<reference evidence="14" key="1">
    <citation type="submission" date="2018-12" db="EMBL/GenBank/DDBJ databases">
        <title>Novel natural products biosynthetic potential of the class Ktedonobacteria.</title>
        <authorList>
            <person name="Zheng Y."/>
            <person name="Saitou A."/>
            <person name="Wang C.M."/>
            <person name="Toyoda A."/>
            <person name="Minakuchi Y."/>
            <person name="Sekiguchi Y."/>
            <person name="Ueda K."/>
            <person name="Takano H."/>
            <person name="Sakai Y."/>
            <person name="Yokota A."/>
            <person name="Yabe S."/>
        </authorList>
    </citation>
    <scope>NUCLEOTIDE SEQUENCE</scope>
    <source>
        <strain evidence="14">A3-2</strain>
    </source>
</reference>
<dbReference type="InterPro" id="IPR019802">
    <property type="entry name" value="GlycHydrolase_4_CS"/>
</dbReference>
<evidence type="ECO:0000256" key="6">
    <source>
        <dbReference type="ARBA" id="ARBA00023211"/>
    </source>
</evidence>
<evidence type="ECO:0000256" key="5">
    <source>
        <dbReference type="ARBA" id="ARBA00023027"/>
    </source>
</evidence>
<dbReference type="PRINTS" id="PR00732">
    <property type="entry name" value="GLHYDRLASE4"/>
</dbReference>
<feature type="binding site" evidence="10">
    <location>
        <position position="170"/>
    </location>
    <ligand>
        <name>Mn(2+)</name>
        <dbReference type="ChEBI" id="CHEBI:29035"/>
    </ligand>
</feature>
<evidence type="ECO:0000256" key="1">
    <source>
        <dbReference type="ARBA" id="ARBA00001936"/>
    </source>
</evidence>
<evidence type="ECO:0000259" key="13">
    <source>
        <dbReference type="Pfam" id="PF11975"/>
    </source>
</evidence>
<dbReference type="EMBL" id="AP019377">
    <property type="protein sequence ID" value="BBH93001.1"/>
    <property type="molecule type" value="Genomic_DNA"/>
</dbReference>
<dbReference type="AlphaFoldDB" id="A0A455T0W4"/>
<keyword evidence="10" id="KW-0408">Iron</keyword>
<keyword evidence="10" id="KW-0170">Cobalt</keyword>
<keyword evidence="4 12" id="KW-0378">Hydrolase</keyword>
<dbReference type="InterPro" id="IPR015955">
    <property type="entry name" value="Lactate_DH/Glyco_Ohase_4_C"/>
</dbReference>
<dbReference type="GO" id="GO:0005975">
    <property type="term" value="P:carbohydrate metabolic process"/>
    <property type="evidence" value="ECO:0007669"/>
    <property type="project" value="InterPro"/>
</dbReference>
<dbReference type="InterPro" id="IPR001088">
    <property type="entry name" value="Glyco_hydro_4"/>
</dbReference>
<dbReference type="Pfam" id="PF02056">
    <property type="entry name" value="Glyco_hydro_4"/>
    <property type="match status" value="1"/>
</dbReference>
<dbReference type="InterPro" id="IPR022616">
    <property type="entry name" value="Glyco_hydro_4_C"/>
</dbReference>
<dbReference type="SUPFAM" id="SSF51735">
    <property type="entry name" value="NAD(P)-binding Rossmann-fold domains"/>
    <property type="match status" value="1"/>
</dbReference>
<comment type="cofactor">
    <cofactor evidence="1">
        <name>Mn(2+)</name>
        <dbReference type="ChEBI" id="CHEBI:29035"/>
    </cofactor>
</comment>
<organism evidence="14">
    <name type="scientific">Thermogemmatispora argillosa</name>
    <dbReference type="NCBI Taxonomy" id="2045280"/>
    <lineage>
        <taxon>Bacteria</taxon>
        <taxon>Bacillati</taxon>
        <taxon>Chloroflexota</taxon>
        <taxon>Ktedonobacteria</taxon>
        <taxon>Thermogemmatisporales</taxon>
        <taxon>Thermogemmatisporaceae</taxon>
        <taxon>Thermogemmatispora</taxon>
    </lineage>
</organism>
<feature type="binding site" evidence="10">
    <location>
        <position position="200"/>
    </location>
    <ligand>
        <name>Mn(2+)</name>
        <dbReference type="ChEBI" id="CHEBI:29035"/>
    </ligand>
</feature>
<dbReference type="CDD" id="cd05297">
    <property type="entry name" value="GH4_alpha_glucosidase_galactosidase"/>
    <property type="match status" value="1"/>
</dbReference>
<dbReference type="SUPFAM" id="SSF56327">
    <property type="entry name" value="LDH C-terminal domain-like"/>
    <property type="match status" value="1"/>
</dbReference>
<feature type="domain" description="Glycosyl hydrolase family 4 C-terminal" evidence="13">
    <location>
        <begin position="195"/>
        <end position="406"/>
    </location>
</feature>
<dbReference type="Gene3D" id="3.90.1820.10">
    <property type="entry name" value="AglA-like glucosidase"/>
    <property type="match status" value="1"/>
</dbReference>
<keyword evidence="5 12" id="KW-0520">NAD</keyword>
<feature type="binding site" evidence="9">
    <location>
        <position position="149"/>
    </location>
    <ligand>
        <name>substrate</name>
    </ligand>
</feature>
<dbReference type="PANTHER" id="PTHR32092">
    <property type="entry name" value="6-PHOSPHO-BETA-GLUCOSIDASE-RELATED"/>
    <property type="match status" value="1"/>
</dbReference>
<protein>
    <submittedName>
        <fullName evidence="14">Alpha-glucosidase/alpha-galactosidase</fullName>
    </submittedName>
</protein>
<dbReference type="GO" id="GO:0004553">
    <property type="term" value="F:hydrolase activity, hydrolyzing O-glycosyl compounds"/>
    <property type="evidence" value="ECO:0007669"/>
    <property type="project" value="InterPro"/>
</dbReference>
<dbReference type="NCBIfam" id="NF011657">
    <property type="entry name" value="PRK15076.1"/>
    <property type="match status" value="1"/>
</dbReference>
<dbReference type="InterPro" id="IPR053715">
    <property type="entry name" value="GH4_Enzyme_sf"/>
</dbReference>
<keyword evidence="6 10" id="KW-0464">Manganese</keyword>
<dbReference type="GO" id="GO:0016616">
    <property type="term" value="F:oxidoreductase activity, acting on the CH-OH group of donors, NAD or NADP as acceptor"/>
    <property type="evidence" value="ECO:0007669"/>
    <property type="project" value="InterPro"/>
</dbReference>
<dbReference type="InterPro" id="IPR036291">
    <property type="entry name" value="NAD(P)-bd_dom_sf"/>
</dbReference>
<evidence type="ECO:0000256" key="10">
    <source>
        <dbReference type="PIRSR" id="PIRSR601088-3"/>
    </source>
</evidence>
<name>A0A455T0W4_9CHLR</name>
<accession>A0A455T0W4</accession>
<evidence type="ECO:0000313" key="14">
    <source>
        <dbReference type="EMBL" id="BBH93001.1"/>
    </source>
</evidence>
<gene>
    <name evidence="14" type="ORF">KTA_12000</name>
</gene>
<evidence type="ECO:0000256" key="9">
    <source>
        <dbReference type="PIRSR" id="PIRSR601088-2"/>
    </source>
</evidence>
<dbReference type="Pfam" id="PF11975">
    <property type="entry name" value="Glyco_hydro_4C"/>
    <property type="match status" value="1"/>
</dbReference>
<dbReference type="PROSITE" id="PS01324">
    <property type="entry name" value="GLYCOSYL_HYDROL_F4"/>
    <property type="match status" value="1"/>
</dbReference>
<evidence type="ECO:0000256" key="3">
    <source>
        <dbReference type="ARBA" id="ARBA00022723"/>
    </source>
</evidence>
<comment type="similarity">
    <text evidence="2 12">Belongs to the glycosyl hydrolase 4 family.</text>
</comment>
<evidence type="ECO:0000256" key="11">
    <source>
        <dbReference type="PIRSR" id="PIRSR601088-4"/>
    </source>
</evidence>
<sequence>MTHVKITMMGAGSAVFARQLMTDVLLCEGLDEGTFALVDVDGRRLELAQRIAEKLIERSGKRWRVEASTERRKVMAGSDFLINTIEVAGLDYVRQDYEIPLKYGIDQCIGDTIGPGGIFKALRTGPAWLAILRDAEELCPRAWVLNYTNPMSALTLAALRGTRMRTVGLCHSVQWTSRQLAHYLEVPYEELEWRCAGINHLAWFTELRYRGEDMYPRLRERARRPEIYELDPVRFETMLHLGAFVTESSGHFSEYVPYFRKRPELIARYCRAGYLGESGFYAHNWPTWRRESERAIEEMLTGARDIPWERSLEYGSQIIEAIVTGKPAVIYGNVRNVGLIENLPDGCVEVACLVDRNGVQPIHCGRLPEQLAALDRAHMAVHELVCEALLTGRREPARYALFLDPLSAAVCSLEELSQLFDELWEAERAALTAFV</sequence>
<dbReference type="GO" id="GO:0046872">
    <property type="term" value="F:metal ion binding"/>
    <property type="evidence" value="ECO:0007669"/>
    <property type="project" value="UniProtKB-KW"/>
</dbReference>
<evidence type="ECO:0000256" key="8">
    <source>
        <dbReference type="ARBA" id="ARBA00023295"/>
    </source>
</evidence>
<keyword evidence="3 10" id="KW-0479">Metal-binding</keyword>
<evidence type="ECO:0000256" key="12">
    <source>
        <dbReference type="RuleBase" id="RU361152"/>
    </source>
</evidence>
<evidence type="ECO:0000256" key="7">
    <source>
        <dbReference type="ARBA" id="ARBA00023277"/>
    </source>
</evidence>
<feature type="site" description="Increases basicity of active site Tyr" evidence="11">
    <location>
        <position position="111"/>
    </location>
</feature>
<keyword evidence="10" id="KW-0533">Nickel</keyword>
<dbReference type="PANTHER" id="PTHR32092:SF6">
    <property type="entry name" value="ALPHA-GALACTOSIDASE"/>
    <property type="match status" value="1"/>
</dbReference>
<keyword evidence="7" id="KW-0119">Carbohydrate metabolism</keyword>
<comment type="cofactor">
    <cofactor evidence="12">
        <name>NAD(+)</name>
        <dbReference type="ChEBI" id="CHEBI:57540"/>
    </cofactor>
    <text evidence="12">Binds 1 NAD(+) per subunit.</text>
</comment>
<evidence type="ECO:0000256" key="4">
    <source>
        <dbReference type="ARBA" id="ARBA00022801"/>
    </source>
</evidence>
<proteinExistence type="inferred from homology"/>